<feature type="region of interest" description="Disordered" evidence="1">
    <location>
        <begin position="1"/>
        <end position="29"/>
    </location>
</feature>
<dbReference type="EMBL" id="JACHJU010000003">
    <property type="protein sequence ID" value="MBB4942674.1"/>
    <property type="molecule type" value="Genomic_DNA"/>
</dbReference>
<feature type="non-terminal residue" evidence="2">
    <location>
        <position position="29"/>
    </location>
</feature>
<comment type="caution">
    <text evidence="2">The sequence shown here is derived from an EMBL/GenBank/DDBJ whole genome shotgun (WGS) entry which is preliminary data.</text>
</comment>
<dbReference type="Proteomes" id="UP000534286">
    <property type="component" value="Unassembled WGS sequence"/>
</dbReference>
<dbReference type="AlphaFoldDB" id="A0A7W7WDU1"/>
<keyword evidence="3" id="KW-1185">Reference proteome</keyword>
<evidence type="ECO:0000313" key="3">
    <source>
        <dbReference type="Proteomes" id="UP000534286"/>
    </source>
</evidence>
<name>A0A7W7WDU1_9ACTN</name>
<accession>A0A7W7WDU1</accession>
<evidence type="ECO:0000256" key="1">
    <source>
        <dbReference type="SAM" id="MobiDB-lite"/>
    </source>
</evidence>
<reference evidence="2 3" key="1">
    <citation type="submission" date="2020-08" db="EMBL/GenBank/DDBJ databases">
        <title>Sequencing the genomes of 1000 actinobacteria strains.</title>
        <authorList>
            <person name="Klenk H.-P."/>
        </authorList>
    </citation>
    <scope>NUCLEOTIDE SEQUENCE [LARGE SCALE GENOMIC DNA]</scope>
    <source>
        <strain evidence="2 3">DSM 43023</strain>
    </source>
</reference>
<evidence type="ECO:0000313" key="2">
    <source>
        <dbReference type="EMBL" id="MBB4942674.1"/>
    </source>
</evidence>
<proteinExistence type="predicted"/>
<feature type="compositionally biased region" description="Acidic residues" evidence="1">
    <location>
        <begin position="19"/>
        <end position="29"/>
    </location>
</feature>
<gene>
    <name evidence="2" type="ORF">FHR32_007060</name>
</gene>
<sequence>MLHRHALPATSEPVRLTEPEPECGPDDAA</sequence>
<protein>
    <submittedName>
        <fullName evidence="2">Uncharacterized protein</fullName>
    </submittedName>
</protein>
<organism evidence="2 3">
    <name type="scientific">Streptosporangium album</name>
    <dbReference type="NCBI Taxonomy" id="47479"/>
    <lineage>
        <taxon>Bacteria</taxon>
        <taxon>Bacillati</taxon>
        <taxon>Actinomycetota</taxon>
        <taxon>Actinomycetes</taxon>
        <taxon>Streptosporangiales</taxon>
        <taxon>Streptosporangiaceae</taxon>
        <taxon>Streptosporangium</taxon>
    </lineage>
</organism>